<evidence type="ECO:0000313" key="1">
    <source>
        <dbReference type="EMBL" id="MFC4133490.1"/>
    </source>
</evidence>
<reference evidence="2" key="1">
    <citation type="journal article" date="2019" name="Int. J. Syst. Evol. Microbiol.">
        <title>The Global Catalogue of Microorganisms (GCM) 10K type strain sequencing project: providing services to taxonomists for standard genome sequencing and annotation.</title>
        <authorList>
            <consortium name="The Broad Institute Genomics Platform"/>
            <consortium name="The Broad Institute Genome Sequencing Center for Infectious Disease"/>
            <person name="Wu L."/>
            <person name="Ma J."/>
        </authorList>
    </citation>
    <scope>NUCLEOTIDE SEQUENCE [LARGE SCALE GENOMIC DNA]</scope>
    <source>
        <strain evidence="2">CGMCC 4.7289</strain>
    </source>
</reference>
<comment type="caution">
    <text evidence="1">The sequence shown here is derived from an EMBL/GenBank/DDBJ whole genome shotgun (WGS) entry which is preliminary data.</text>
</comment>
<gene>
    <name evidence="1" type="ORF">ACFOZ4_23015</name>
</gene>
<proteinExistence type="predicted"/>
<evidence type="ECO:0000313" key="2">
    <source>
        <dbReference type="Proteomes" id="UP001595816"/>
    </source>
</evidence>
<protein>
    <submittedName>
        <fullName evidence="1">Uncharacterized protein</fullName>
    </submittedName>
</protein>
<dbReference type="EMBL" id="JBHSAY010000011">
    <property type="protein sequence ID" value="MFC4133490.1"/>
    <property type="molecule type" value="Genomic_DNA"/>
</dbReference>
<accession>A0ABV8LT88</accession>
<dbReference type="Proteomes" id="UP001595816">
    <property type="component" value="Unassembled WGS sequence"/>
</dbReference>
<sequence>MVPGAYCPDSEHGWYGLSSAGNRYRCSYYSSDGRWRWKRV</sequence>
<dbReference type="RefSeq" id="WP_275978209.1">
    <property type="nucleotide sequence ID" value="NZ_JAMZDZ010000001.1"/>
</dbReference>
<name>A0ABV8LT88_9ACTN</name>
<organism evidence="1 2">
    <name type="scientific">Hamadaea flava</name>
    <dbReference type="NCBI Taxonomy" id="1742688"/>
    <lineage>
        <taxon>Bacteria</taxon>
        <taxon>Bacillati</taxon>
        <taxon>Actinomycetota</taxon>
        <taxon>Actinomycetes</taxon>
        <taxon>Micromonosporales</taxon>
        <taxon>Micromonosporaceae</taxon>
        <taxon>Hamadaea</taxon>
    </lineage>
</organism>
<keyword evidence="2" id="KW-1185">Reference proteome</keyword>